<dbReference type="GO" id="GO:0004016">
    <property type="term" value="F:adenylate cyclase activity"/>
    <property type="evidence" value="ECO:0007669"/>
    <property type="project" value="UniProtKB-ARBA"/>
</dbReference>
<dbReference type="Pfam" id="PF05226">
    <property type="entry name" value="CHASE2"/>
    <property type="match status" value="1"/>
</dbReference>
<dbReference type="PROSITE" id="PS50125">
    <property type="entry name" value="GUANYLATE_CYCLASE_2"/>
    <property type="match status" value="1"/>
</dbReference>
<dbReference type="InterPro" id="IPR029787">
    <property type="entry name" value="Nucleotide_cyclase"/>
</dbReference>
<dbReference type="SUPFAM" id="SSF55073">
    <property type="entry name" value="Nucleotide cyclase"/>
    <property type="match status" value="1"/>
</dbReference>
<keyword evidence="4" id="KW-1185">Reference proteome</keyword>
<feature type="domain" description="Guanylate cyclase" evidence="2">
    <location>
        <begin position="616"/>
        <end position="770"/>
    </location>
</feature>
<dbReference type="GO" id="GO:0006171">
    <property type="term" value="P:cAMP biosynthetic process"/>
    <property type="evidence" value="ECO:0007669"/>
    <property type="project" value="TreeGrafter"/>
</dbReference>
<accession>A0A1H9FFP1</accession>
<name>A0A1H9FFP1_9SPIR</name>
<dbReference type="OrthoDB" id="9806704at2"/>
<reference evidence="3 4" key="1">
    <citation type="submission" date="2016-10" db="EMBL/GenBank/DDBJ databases">
        <authorList>
            <person name="de Groot N.N."/>
        </authorList>
    </citation>
    <scope>NUCLEOTIDE SEQUENCE [LARGE SCALE GENOMIC DNA]</scope>
    <source>
        <strain evidence="3 4">B25</strain>
    </source>
</reference>
<sequence>MKKYTYLLIPFISVIICSLLIFTSLDKQIADLFQRTLPKLKESDSVVMVNIDDSSVNEIGTWPFSREIYADALVVLKELGSEAAIFDLSFLDKSQAKVNQEYVESELPHYVDEDFSELSQNITWLLTEAEGDTIQEDVSSVMETVQNRIKTAIQYSVRNADDSLANDLKFFENSYVTLTFGTETPDLDETTEQYLTDNLSLKNISVDKSAKVPSYSGVEPAISDFLFNSKRAGFVNADADKDGYLRRLYLIMEYNGKYYPQLLFAPILNYLGNPEIEVKRNKIILKDCHFADGTRDLKIPLAQDGTVLIKYPKNVSYYDYNDTPLWKVYRIRLLEKAMADSLQFLKENGFFSYWDDDLPYEYYDAATGYIHDALVSDNEADVTYDDYFAYKEAFYETTRNFLYGDTEKKLLDSVSGDDETAAWISETMNTAREIFDDLVNSREALKNIVKNSFCIFGTCATSTTDFGLTQYEEKYPNPGVHYAIANQLLSEDFVTDSPWWISVIIAILLCFGYGFCSVKIKSTGKQLVVGGLIEGTAIILLLLFFIITKIYIGTAIPTISLAITFIAITILNFISTSKDKKFITGAFSQCLSKEVVDEIVANPSSFKLGGERVEMTAMFTDIQKFSGFSELLNAAQLVALLNFYLTKMSNLIMEERGTVDKYEGDAIIALVGAPVKMEDHAARACAAAIRMKKAEVEMNKYIIEIAAGSKPDDMEQDLYDAFKIMVQNKRTLFTRIGLNSGEMIAGYMGSENKKNYTMMGNNVNLASRLEGVNKQYHTGGILISEATRTDLSDSFLVRSLDRVQVVNVKTPIRLYELIGFKSEATDTKLTYLEEWEKAMHKFEAGDYSTALSAFKALYSQDSEDKVAAYYVELIEKFFAKGKVPTEADDFGVAYNTENPSDMNPEWVGTKYEIKGTFRLLQK</sequence>
<dbReference type="InterPro" id="IPR007890">
    <property type="entry name" value="CHASE2"/>
</dbReference>
<dbReference type="CDD" id="cd07302">
    <property type="entry name" value="CHD"/>
    <property type="match status" value="1"/>
</dbReference>
<evidence type="ECO:0000259" key="2">
    <source>
        <dbReference type="PROSITE" id="PS50125"/>
    </source>
</evidence>
<proteinExistence type="predicted"/>
<feature type="transmembrane region" description="Helical" evidence="1">
    <location>
        <begin position="7"/>
        <end position="25"/>
    </location>
</feature>
<evidence type="ECO:0000313" key="3">
    <source>
        <dbReference type="EMBL" id="SEQ36737.1"/>
    </source>
</evidence>
<evidence type="ECO:0000256" key="1">
    <source>
        <dbReference type="SAM" id="Phobius"/>
    </source>
</evidence>
<dbReference type="Gene3D" id="3.30.70.1230">
    <property type="entry name" value="Nucleotide cyclase"/>
    <property type="match status" value="1"/>
</dbReference>
<dbReference type="Proteomes" id="UP000182360">
    <property type="component" value="Unassembled WGS sequence"/>
</dbReference>
<gene>
    <name evidence="3" type="ORF">SAMN04487977_10422</name>
</gene>
<dbReference type="SMART" id="SM00044">
    <property type="entry name" value="CYCc"/>
    <property type="match status" value="1"/>
</dbReference>
<dbReference type="EMBL" id="FOFU01000004">
    <property type="protein sequence ID" value="SEQ36737.1"/>
    <property type="molecule type" value="Genomic_DNA"/>
</dbReference>
<keyword evidence="1" id="KW-1133">Transmembrane helix</keyword>
<dbReference type="RefSeq" id="WP_074642777.1">
    <property type="nucleotide sequence ID" value="NZ_FOFU01000004.1"/>
</dbReference>
<dbReference type="SMART" id="SM01080">
    <property type="entry name" value="CHASE2"/>
    <property type="match status" value="1"/>
</dbReference>
<evidence type="ECO:0000313" key="4">
    <source>
        <dbReference type="Proteomes" id="UP000182360"/>
    </source>
</evidence>
<dbReference type="GO" id="GO:0035556">
    <property type="term" value="P:intracellular signal transduction"/>
    <property type="evidence" value="ECO:0007669"/>
    <property type="project" value="InterPro"/>
</dbReference>
<protein>
    <submittedName>
        <fullName evidence="3">Adenylate cyclase</fullName>
    </submittedName>
</protein>
<keyword evidence="1" id="KW-0472">Membrane</keyword>
<feature type="transmembrane region" description="Helical" evidence="1">
    <location>
        <begin position="554"/>
        <end position="574"/>
    </location>
</feature>
<feature type="transmembrane region" description="Helical" evidence="1">
    <location>
        <begin position="497"/>
        <end position="515"/>
    </location>
</feature>
<dbReference type="AlphaFoldDB" id="A0A1H9FFP1"/>
<dbReference type="PANTHER" id="PTHR43081:SF1">
    <property type="entry name" value="ADENYLATE CYCLASE, TERMINAL-DIFFERENTIATION SPECIFIC"/>
    <property type="match status" value="1"/>
</dbReference>
<dbReference type="PANTHER" id="PTHR43081">
    <property type="entry name" value="ADENYLATE CYCLASE, TERMINAL-DIFFERENTIATION SPECIFIC-RELATED"/>
    <property type="match status" value="1"/>
</dbReference>
<organism evidence="3 4">
    <name type="scientific">Treponema bryantii</name>
    <dbReference type="NCBI Taxonomy" id="163"/>
    <lineage>
        <taxon>Bacteria</taxon>
        <taxon>Pseudomonadati</taxon>
        <taxon>Spirochaetota</taxon>
        <taxon>Spirochaetia</taxon>
        <taxon>Spirochaetales</taxon>
        <taxon>Treponemataceae</taxon>
        <taxon>Treponema</taxon>
    </lineage>
</organism>
<dbReference type="Pfam" id="PF00211">
    <property type="entry name" value="Guanylate_cyc"/>
    <property type="match status" value="1"/>
</dbReference>
<keyword evidence="1" id="KW-0812">Transmembrane</keyword>
<dbReference type="InterPro" id="IPR001054">
    <property type="entry name" value="A/G_cyclase"/>
</dbReference>
<dbReference type="InterPro" id="IPR050697">
    <property type="entry name" value="Adenylyl/Guanylyl_Cyclase_3/4"/>
</dbReference>
<feature type="transmembrane region" description="Helical" evidence="1">
    <location>
        <begin position="527"/>
        <end position="548"/>
    </location>
</feature>